<reference evidence="4 5" key="1">
    <citation type="journal article" date="2020" name="Microbiol. Resour. Announc.">
        <title>Draft Genome Sequence of a Cladosporium Species Isolated from the Mesophotic Ascidian Didemnum maculosum.</title>
        <authorList>
            <person name="Gioti A."/>
            <person name="Siaperas R."/>
            <person name="Nikolaivits E."/>
            <person name="Le Goff G."/>
            <person name="Ouazzani J."/>
            <person name="Kotoulas G."/>
            <person name="Topakas E."/>
        </authorList>
    </citation>
    <scope>NUCLEOTIDE SEQUENCE [LARGE SCALE GENOMIC DNA]</scope>
    <source>
        <strain evidence="4 5">TM138-S3</strain>
    </source>
</reference>
<dbReference type="AlphaFoldDB" id="A0AB34KU83"/>
<evidence type="ECO:0000259" key="3">
    <source>
        <dbReference type="PROSITE" id="PS51797"/>
    </source>
</evidence>
<dbReference type="InterPro" id="IPR034737">
    <property type="entry name" value="TCTP"/>
</dbReference>
<dbReference type="SUPFAM" id="SSF51316">
    <property type="entry name" value="Mss4-like"/>
    <property type="match status" value="1"/>
</dbReference>
<dbReference type="PANTHER" id="PTHR11991">
    <property type="entry name" value="TRANSLATIONALLY CONTROLLED TUMOR PROTEIN-RELATED"/>
    <property type="match status" value="1"/>
</dbReference>
<dbReference type="GO" id="GO:0005737">
    <property type="term" value="C:cytoplasm"/>
    <property type="evidence" value="ECO:0007669"/>
    <property type="project" value="TreeGrafter"/>
</dbReference>
<dbReference type="GeneID" id="96005058"/>
<feature type="domain" description="TCTP" evidence="3">
    <location>
        <begin position="1"/>
        <end position="170"/>
    </location>
</feature>
<evidence type="ECO:0000313" key="4">
    <source>
        <dbReference type="EMBL" id="KAL1587806.1"/>
    </source>
</evidence>
<dbReference type="RefSeq" id="XP_069230911.1">
    <property type="nucleotide sequence ID" value="XM_069372220.1"/>
</dbReference>
<dbReference type="PROSITE" id="PS51797">
    <property type="entry name" value="TCTP_3"/>
    <property type="match status" value="1"/>
</dbReference>
<dbReference type="EMBL" id="JAAQHG020000009">
    <property type="protein sequence ID" value="KAL1587806.1"/>
    <property type="molecule type" value="Genomic_DNA"/>
</dbReference>
<name>A0AB34KU83_9PEZI</name>
<dbReference type="Pfam" id="PF00838">
    <property type="entry name" value="TCTP"/>
    <property type="match status" value="1"/>
</dbReference>
<dbReference type="Gene3D" id="2.170.150.10">
    <property type="entry name" value="Metal Binding Protein, Guanine Nucleotide Exchange Factor, Chain A"/>
    <property type="match status" value="1"/>
</dbReference>
<gene>
    <name evidence="4" type="ORF">WHR41_03614</name>
</gene>
<dbReference type="PRINTS" id="PR01653">
    <property type="entry name" value="TCTPROTEIN"/>
</dbReference>
<sequence length="170" mass="18741">MLIYNDVISGDELISDSYDLKTVDGVAYEADCAKITIGGESFDTGANASAEGGDDDGADDQKETKIDIVHSFRLQETSFDKKAYLGHLKTYMKKVKESLKARGASDDEVKEFETGAQGFAKKIIANFGDYEFLIGESMDPDAMVVLLNYREDGVTPYVTLWKHGLKETKV</sequence>
<dbReference type="InterPro" id="IPR018105">
    <property type="entry name" value="Translational_control_tumour_p"/>
</dbReference>
<dbReference type="FunFam" id="2.170.150.10:FF:000002">
    <property type="entry name" value="Translationally-controlled tumor protein homolog"/>
    <property type="match status" value="1"/>
</dbReference>
<dbReference type="InterPro" id="IPR011323">
    <property type="entry name" value="Mss4/transl-control_tumour"/>
</dbReference>
<accession>A0AB34KU83</accession>
<dbReference type="Proteomes" id="UP000803884">
    <property type="component" value="Unassembled WGS sequence"/>
</dbReference>
<organism evidence="4 5">
    <name type="scientific">Cladosporium halotolerans</name>
    <dbReference type="NCBI Taxonomy" id="1052096"/>
    <lineage>
        <taxon>Eukaryota</taxon>
        <taxon>Fungi</taxon>
        <taxon>Dikarya</taxon>
        <taxon>Ascomycota</taxon>
        <taxon>Pezizomycotina</taxon>
        <taxon>Dothideomycetes</taxon>
        <taxon>Dothideomycetidae</taxon>
        <taxon>Cladosporiales</taxon>
        <taxon>Cladosporiaceae</taxon>
        <taxon>Cladosporium</taxon>
    </lineage>
</organism>
<proteinExistence type="inferred from homology"/>
<comment type="caution">
    <text evidence="4">The sequence shown here is derived from an EMBL/GenBank/DDBJ whole genome shotgun (WGS) entry which is preliminary data.</text>
</comment>
<comment type="similarity">
    <text evidence="2">Belongs to the TCTP family.</text>
</comment>
<evidence type="ECO:0000313" key="5">
    <source>
        <dbReference type="Proteomes" id="UP000803884"/>
    </source>
</evidence>
<evidence type="ECO:0000256" key="1">
    <source>
        <dbReference type="ARBA" id="ARBA00014759"/>
    </source>
</evidence>
<dbReference type="InterPro" id="IPR011057">
    <property type="entry name" value="Mss4-like_sf"/>
</dbReference>
<keyword evidence="5" id="KW-1185">Reference proteome</keyword>
<evidence type="ECO:0000256" key="2">
    <source>
        <dbReference type="PROSITE-ProRule" id="PRU01133"/>
    </source>
</evidence>
<dbReference type="PANTHER" id="PTHR11991:SF0">
    <property type="entry name" value="TRANSLATIONALLY-CONTROLLED TUMOR PROTEIN"/>
    <property type="match status" value="1"/>
</dbReference>
<dbReference type="GO" id="GO:0005509">
    <property type="term" value="F:calcium ion binding"/>
    <property type="evidence" value="ECO:0007669"/>
    <property type="project" value="TreeGrafter"/>
</dbReference>
<protein>
    <recommendedName>
        <fullName evidence="1">Translationally-controlled tumor protein homolog</fullName>
    </recommendedName>
</protein>